<dbReference type="GO" id="GO:0003676">
    <property type="term" value="F:nucleic acid binding"/>
    <property type="evidence" value="ECO:0007669"/>
    <property type="project" value="InterPro"/>
</dbReference>
<feature type="domain" description="RNase H type-1" evidence="1">
    <location>
        <begin position="50"/>
        <end position="188"/>
    </location>
</feature>
<comment type="caution">
    <text evidence="2">The sequence shown here is derived from an EMBL/GenBank/DDBJ whole genome shotgun (WGS) entry which is preliminary data.</text>
</comment>
<dbReference type="Proteomes" id="UP001187734">
    <property type="component" value="Unassembled WGS sequence"/>
</dbReference>
<reference evidence="2" key="1">
    <citation type="submission" date="2018-03" db="EMBL/GenBank/DDBJ databases">
        <authorList>
            <person name="Guldener U."/>
        </authorList>
    </citation>
    <scope>NUCLEOTIDE SEQUENCE</scope>
</reference>
<organism evidence="2 3">
    <name type="scientific">Fusarium torulosum</name>
    <dbReference type="NCBI Taxonomy" id="33205"/>
    <lineage>
        <taxon>Eukaryota</taxon>
        <taxon>Fungi</taxon>
        <taxon>Dikarya</taxon>
        <taxon>Ascomycota</taxon>
        <taxon>Pezizomycotina</taxon>
        <taxon>Sordariomycetes</taxon>
        <taxon>Hypocreomycetidae</taxon>
        <taxon>Hypocreales</taxon>
        <taxon>Nectriaceae</taxon>
        <taxon>Fusarium</taxon>
    </lineage>
</organism>
<dbReference type="Pfam" id="PF00075">
    <property type="entry name" value="RNase_H"/>
    <property type="match status" value="1"/>
</dbReference>
<evidence type="ECO:0000313" key="2">
    <source>
        <dbReference type="EMBL" id="SPJ86703.1"/>
    </source>
</evidence>
<evidence type="ECO:0000313" key="3">
    <source>
        <dbReference type="Proteomes" id="UP001187734"/>
    </source>
</evidence>
<name>A0AAE8SN96_9HYPO</name>
<dbReference type="InterPro" id="IPR002156">
    <property type="entry name" value="RNaseH_domain"/>
</dbReference>
<sequence length="188" mass="21187">MEMAPTRRGHGRVLPTEIQTTSLRNTTEFIPVGISRQVIPHVTRFIHRDDPKTLIIYIHGACLSNGQEDPQGGWACVFRPLAPNIQSSVSGRLEHSGTLTDIHWQSSDRAKFRAVIGALRFRHWRGKGFTRLVQATNSELAVKGGTERVRNWSLRGWGTSSGRAPKNRDMWEAFLGELERLKEHGLKA</sequence>
<dbReference type="GO" id="GO:0004523">
    <property type="term" value="F:RNA-DNA hybrid ribonuclease activity"/>
    <property type="evidence" value="ECO:0007669"/>
    <property type="project" value="InterPro"/>
</dbReference>
<protein>
    <recommendedName>
        <fullName evidence="1">RNase H type-1 domain-containing protein</fullName>
    </recommendedName>
</protein>
<evidence type="ECO:0000259" key="1">
    <source>
        <dbReference type="PROSITE" id="PS50879"/>
    </source>
</evidence>
<proteinExistence type="predicted"/>
<dbReference type="InterPro" id="IPR012337">
    <property type="entry name" value="RNaseH-like_sf"/>
</dbReference>
<gene>
    <name evidence="2" type="ORF">FTOL_11728</name>
</gene>
<accession>A0AAE8SN96</accession>
<dbReference type="InterPro" id="IPR036397">
    <property type="entry name" value="RNaseH_sf"/>
</dbReference>
<dbReference type="SUPFAM" id="SSF53098">
    <property type="entry name" value="Ribonuclease H-like"/>
    <property type="match status" value="1"/>
</dbReference>
<dbReference type="Gene3D" id="3.30.420.10">
    <property type="entry name" value="Ribonuclease H-like superfamily/Ribonuclease H"/>
    <property type="match status" value="1"/>
</dbReference>
<dbReference type="PROSITE" id="PS50879">
    <property type="entry name" value="RNASE_H_1"/>
    <property type="match status" value="1"/>
</dbReference>
<dbReference type="EMBL" id="ONZP01000508">
    <property type="protein sequence ID" value="SPJ86703.1"/>
    <property type="molecule type" value="Genomic_DNA"/>
</dbReference>
<keyword evidence="3" id="KW-1185">Reference proteome</keyword>
<dbReference type="AlphaFoldDB" id="A0AAE8SN96"/>